<gene>
    <name evidence="1" type="ORF">M430DRAFT_37952</name>
</gene>
<dbReference type="Proteomes" id="UP000241818">
    <property type="component" value="Unassembled WGS sequence"/>
</dbReference>
<name>A0A2T3BCL0_AMORE</name>
<dbReference type="InParanoid" id="A0A2T3BCL0"/>
<protein>
    <submittedName>
        <fullName evidence="1">Uncharacterized protein</fullName>
    </submittedName>
</protein>
<keyword evidence="2" id="KW-1185">Reference proteome</keyword>
<organism evidence="1 2">
    <name type="scientific">Amorphotheca resinae ATCC 22711</name>
    <dbReference type="NCBI Taxonomy" id="857342"/>
    <lineage>
        <taxon>Eukaryota</taxon>
        <taxon>Fungi</taxon>
        <taxon>Dikarya</taxon>
        <taxon>Ascomycota</taxon>
        <taxon>Pezizomycotina</taxon>
        <taxon>Leotiomycetes</taxon>
        <taxon>Helotiales</taxon>
        <taxon>Amorphothecaceae</taxon>
        <taxon>Amorphotheca</taxon>
    </lineage>
</organism>
<dbReference type="EMBL" id="KZ679006">
    <property type="protein sequence ID" value="PSS27141.1"/>
    <property type="molecule type" value="Genomic_DNA"/>
</dbReference>
<feature type="non-terminal residue" evidence="1">
    <location>
        <position position="183"/>
    </location>
</feature>
<sequence>MYVCMYTALDQSRATPMLESAAYGASSYEIIMSYLCTCQPIPAKSNLQERVYHHGPRVSPRADYLVPGGWSSSTHRQSIIMDMDPSTCSRVYLAGCYPHRALADRSRRSSFQHPPPPFTLVGRGTCSPLYPKHVQSFSSFHSSSSCIFICKVHAVEIRAPMGALPRLTLRRKSLAGLPAAYSV</sequence>
<proteinExistence type="predicted"/>
<dbReference type="AlphaFoldDB" id="A0A2T3BCL0"/>
<evidence type="ECO:0000313" key="1">
    <source>
        <dbReference type="EMBL" id="PSS27141.1"/>
    </source>
</evidence>
<evidence type="ECO:0000313" key="2">
    <source>
        <dbReference type="Proteomes" id="UP000241818"/>
    </source>
</evidence>
<accession>A0A2T3BCL0</accession>
<dbReference type="GeneID" id="36575280"/>
<dbReference type="RefSeq" id="XP_024724666.1">
    <property type="nucleotide sequence ID" value="XM_024867199.1"/>
</dbReference>
<reference evidence="1 2" key="1">
    <citation type="journal article" date="2018" name="New Phytol.">
        <title>Comparative genomics and transcriptomics depict ericoid mycorrhizal fungi as versatile saprotrophs and plant mutualists.</title>
        <authorList>
            <person name="Martino E."/>
            <person name="Morin E."/>
            <person name="Grelet G.A."/>
            <person name="Kuo A."/>
            <person name="Kohler A."/>
            <person name="Daghino S."/>
            <person name="Barry K.W."/>
            <person name="Cichocki N."/>
            <person name="Clum A."/>
            <person name="Dockter R.B."/>
            <person name="Hainaut M."/>
            <person name="Kuo R.C."/>
            <person name="LaButti K."/>
            <person name="Lindahl B.D."/>
            <person name="Lindquist E.A."/>
            <person name="Lipzen A."/>
            <person name="Khouja H.R."/>
            <person name="Magnuson J."/>
            <person name="Murat C."/>
            <person name="Ohm R.A."/>
            <person name="Singer S.W."/>
            <person name="Spatafora J.W."/>
            <person name="Wang M."/>
            <person name="Veneault-Fourrey C."/>
            <person name="Henrissat B."/>
            <person name="Grigoriev I.V."/>
            <person name="Martin F.M."/>
            <person name="Perotto S."/>
        </authorList>
    </citation>
    <scope>NUCLEOTIDE SEQUENCE [LARGE SCALE GENOMIC DNA]</scope>
    <source>
        <strain evidence="1 2">ATCC 22711</strain>
    </source>
</reference>